<evidence type="ECO:0000313" key="2">
    <source>
        <dbReference type="Proteomes" id="UP000234331"/>
    </source>
</evidence>
<protein>
    <recommendedName>
        <fullName evidence="3">LysM domain-containing protein</fullName>
    </recommendedName>
</protein>
<dbReference type="AlphaFoldDB" id="A0A2I2KZ04"/>
<sequence length="93" mass="9777">MAALAQATGVPLDTVLQDNPRLTRDGHCGDGEPEIFLPGFHSTQAVVDSGGEFESWDLIAAQNGVDVAVLRRVNGPVGTEPAPDGWVLVPDQN</sequence>
<gene>
    <name evidence="1" type="ORF">FRACA_560006</name>
</gene>
<dbReference type="RefSeq" id="WP_101834452.1">
    <property type="nucleotide sequence ID" value="NZ_FZMO01000512.1"/>
</dbReference>
<proteinExistence type="predicted"/>
<dbReference type="Proteomes" id="UP000234331">
    <property type="component" value="Unassembled WGS sequence"/>
</dbReference>
<dbReference type="OrthoDB" id="9822900at2"/>
<name>A0A2I2KZ04_9ACTN</name>
<evidence type="ECO:0008006" key="3">
    <source>
        <dbReference type="Google" id="ProtNLM"/>
    </source>
</evidence>
<accession>A0A2I2KZ04</accession>
<keyword evidence="2" id="KW-1185">Reference proteome</keyword>
<reference evidence="1 2" key="1">
    <citation type="submission" date="2017-06" db="EMBL/GenBank/DDBJ databases">
        <authorList>
            <person name="Kim H.J."/>
            <person name="Triplett B.A."/>
        </authorList>
    </citation>
    <scope>NUCLEOTIDE SEQUENCE [LARGE SCALE GENOMIC DNA]</scope>
    <source>
        <strain evidence="1">FRACA_ARgP5</strain>
    </source>
</reference>
<organism evidence="1 2">
    <name type="scientific">Frankia canadensis</name>
    <dbReference type="NCBI Taxonomy" id="1836972"/>
    <lineage>
        <taxon>Bacteria</taxon>
        <taxon>Bacillati</taxon>
        <taxon>Actinomycetota</taxon>
        <taxon>Actinomycetes</taxon>
        <taxon>Frankiales</taxon>
        <taxon>Frankiaceae</taxon>
        <taxon>Frankia</taxon>
    </lineage>
</organism>
<evidence type="ECO:0000313" key="1">
    <source>
        <dbReference type="EMBL" id="SNQ50888.1"/>
    </source>
</evidence>
<dbReference type="EMBL" id="FZMO01000512">
    <property type="protein sequence ID" value="SNQ50888.1"/>
    <property type="molecule type" value="Genomic_DNA"/>
</dbReference>